<evidence type="ECO:0000256" key="6">
    <source>
        <dbReference type="ARBA" id="ARBA00022692"/>
    </source>
</evidence>
<evidence type="ECO:0000256" key="4">
    <source>
        <dbReference type="ARBA" id="ARBA00022597"/>
    </source>
</evidence>
<feature type="transmembrane region" description="Helical" evidence="9">
    <location>
        <begin position="103"/>
        <end position="123"/>
    </location>
</feature>
<keyword evidence="6 9" id="KW-0812">Transmembrane</keyword>
<protein>
    <submittedName>
        <fullName evidence="10">PTS sugar transporter subunit IIC</fullName>
    </submittedName>
</protein>
<comment type="caution">
    <text evidence="10">The sequence shown here is derived from an EMBL/GenBank/DDBJ whole genome shotgun (WGS) entry which is preliminary data.</text>
</comment>
<evidence type="ECO:0000313" key="11">
    <source>
        <dbReference type="Proteomes" id="UP000809273"/>
    </source>
</evidence>
<keyword evidence="2" id="KW-0813">Transport</keyword>
<evidence type="ECO:0000256" key="3">
    <source>
        <dbReference type="ARBA" id="ARBA00022475"/>
    </source>
</evidence>
<feature type="transmembrane region" description="Helical" evidence="9">
    <location>
        <begin position="190"/>
        <end position="208"/>
    </location>
</feature>
<comment type="subcellular location">
    <subcellularLocation>
        <location evidence="1">Cell membrane</location>
        <topology evidence="1">Multi-pass membrane protein</topology>
    </subcellularLocation>
</comment>
<evidence type="ECO:0000313" key="10">
    <source>
        <dbReference type="EMBL" id="MBN1574852.1"/>
    </source>
</evidence>
<evidence type="ECO:0000256" key="2">
    <source>
        <dbReference type="ARBA" id="ARBA00022448"/>
    </source>
</evidence>
<evidence type="ECO:0000256" key="8">
    <source>
        <dbReference type="ARBA" id="ARBA00023136"/>
    </source>
</evidence>
<dbReference type="EMBL" id="JAFGIX010000090">
    <property type="protein sequence ID" value="MBN1574852.1"/>
    <property type="molecule type" value="Genomic_DNA"/>
</dbReference>
<keyword evidence="4 10" id="KW-0762">Sugar transport</keyword>
<dbReference type="Proteomes" id="UP000809273">
    <property type="component" value="Unassembled WGS sequence"/>
</dbReference>
<dbReference type="GO" id="GO:0005886">
    <property type="term" value="C:plasma membrane"/>
    <property type="evidence" value="ECO:0007669"/>
    <property type="project" value="UniProtKB-SubCell"/>
</dbReference>
<dbReference type="GO" id="GO:0009401">
    <property type="term" value="P:phosphoenolpyruvate-dependent sugar phosphotransferase system"/>
    <property type="evidence" value="ECO:0007669"/>
    <property type="project" value="UniProtKB-KW"/>
</dbReference>
<reference evidence="10" key="2">
    <citation type="submission" date="2021-01" db="EMBL/GenBank/DDBJ databases">
        <authorList>
            <person name="Hahn C.R."/>
            <person name="Youssef N.H."/>
            <person name="Elshahed M."/>
        </authorList>
    </citation>
    <scope>NUCLEOTIDE SEQUENCE</scope>
    <source>
        <strain evidence="10">Zod_Metabat.24</strain>
    </source>
</reference>
<accession>A0A9D8KI93</accession>
<keyword evidence="7 9" id="KW-1133">Transmembrane helix</keyword>
<feature type="transmembrane region" description="Helical" evidence="9">
    <location>
        <begin position="158"/>
        <end position="184"/>
    </location>
</feature>
<reference evidence="10" key="1">
    <citation type="journal article" date="2021" name="Environ. Microbiol.">
        <title>Genomic characterization of three novel Desulfobacterota classes expand the metabolic and phylogenetic diversity of the phylum.</title>
        <authorList>
            <person name="Murphy C.L."/>
            <person name="Biggerstaff J."/>
            <person name="Eichhorn A."/>
            <person name="Ewing E."/>
            <person name="Shahan R."/>
            <person name="Soriano D."/>
            <person name="Stewart S."/>
            <person name="VanMol K."/>
            <person name="Walker R."/>
            <person name="Walters P."/>
            <person name="Elshahed M.S."/>
            <person name="Youssef N.H."/>
        </authorList>
    </citation>
    <scope>NUCLEOTIDE SEQUENCE</scope>
    <source>
        <strain evidence="10">Zod_Metabat.24</strain>
    </source>
</reference>
<dbReference type="Pfam" id="PF03609">
    <property type="entry name" value="EII-Sor"/>
    <property type="match status" value="1"/>
</dbReference>
<dbReference type="InterPro" id="IPR004700">
    <property type="entry name" value="PTS_IIC_man"/>
</dbReference>
<name>A0A9D8KI93_9DELT</name>
<evidence type="ECO:0000256" key="1">
    <source>
        <dbReference type="ARBA" id="ARBA00004651"/>
    </source>
</evidence>
<feature type="transmembrane region" description="Helical" evidence="9">
    <location>
        <begin position="220"/>
        <end position="237"/>
    </location>
</feature>
<dbReference type="AlphaFoldDB" id="A0A9D8KI93"/>
<evidence type="ECO:0000256" key="5">
    <source>
        <dbReference type="ARBA" id="ARBA00022683"/>
    </source>
</evidence>
<sequence length="241" mass="25516">MTIEFISDILLIGLIGGGLHLDRTAAFQFLVSRPIVASVIAGSVLGEPMVGLGSGLVLELLWLGIHPLGTSIPPDDTVVSVAVPAGVILADRLTGQILGPDPAAVLALAILMALPLAAVGRWMDIGLRVLNGRFLKAAREGIKAGDHRVIGRQVAKSILAIFSAFTVLTIVGACILSALISILYPFLDQRFILALKLVYFTTPFFGAAGMLTRLRESGRFRLSAAFLATYAILFIAVRCVL</sequence>
<keyword evidence="8 9" id="KW-0472">Membrane</keyword>
<keyword evidence="3" id="KW-1003">Cell membrane</keyword>
<evidence type="ECO:0000256" key="7">
    <source>
        <dbReference type="ARBA" id="ARBA00022989"/>
    </source>
</evidence>
<gene>
    <name evidence="10" type="ORF">JW984_16775</name>
</gene>
<proteinExistence type="predicted"/>
<evidence type="ECO:0000256" key="9">
    <source>
        <dbReference type="SAM" id="Phobius"/>
    </source>
</evidence>
<organism evidence="10 11">
    <name type="scientific">Candidatus Zymogenus saltonus</name>
    <dbReference type="NCBI Taxonomy" id="2844893"/>
    <lineage>
        <taxon>Bacteria</taxon>
        <taxon>Deltaproteobacteria</taxon>
        <taxon>Candidatus Zymogenia</taxon>
        <taxon>Candidatus Zymogeniales</taxon>
        <taxon>Candidatus Zymogenaceae</taxon>
        <taxon>Candidatus Zymogenus</taxon>
    </lineage>
</organism>
<keyword evidence="5" id="KW-0598">Phosphotransferase system</keyword>